<sequence>MSDSDSSPSQSQAALLTLAEQVASNCPDMRQQAWNIAVSVLKAHNLGTLAPNKVYWHRFRDQVSSPRAFSGWAHYQRPLQSLTLVELVMVRFSADDSEALDALDAQTGFYREGPDAAAFDERNDIPLLPSAVMNKLWAADFKQQFTAQCEQFWATHADDYRTLAKATLIAQALQARQHKTFTDVDLSRVLEALAGTVQAPATLPMLQAAFTPPVSVHVSFLRIGQHQATDILHLITGDTHYLYVPGEPEPWQVCADWKAVHWWLLMHNNQAENRARFASHFPLRSALADEGKQPLNQTLDLLYSTWGHSPCTLLEPPAPRLRLDAFTQMSTQAQARMADDAELRLTSNATLRKQIWLGYLGAFNRVFGPLGALDWPVTLACIGAGLAEVALNVDLAVNAPNTARRQHAILNAVVASVNLLFNSAFLWGAWRGTPPVEAPRLPESGAATEVALPDITPERRYPVDTATLLEQFHSNHVLGAYTPGQSGLLEGIYTVDGRFYIELDGFSYQVQQAPALNGWVIVDPTSPFAFQRNVPVRLNADGQWELVPRPGLLGGGQTLGCLNRGRGLSAVPDYTPPLPSPYDIPPAHQALLRTAASKLGSPLLDGEDYDFVGYPEGSEALAEFRERRASLQRDSEAFFQAYVPPLRSPNIELAHPSTARAVLKEIFGDHDGVVLGEAHQHNACRVFLIDQMANLRKLGVNTLYMEHLLADFHQADLATALQQRSLPPALKAYLNRLDMGFYNGQPSLGTYAQLVQTACEQGIRVVPLDCLASYRSNGLEDTAGNLRQQMMNFYAHSVIQADAATRAGGKWVALVGNSHASLFRGIEGLDTLEGVNSVRFEDVPPGTGQGLQVDPGRYVEVGDGRQNVTLRSDYLYRMEALRLTPPIADHEIAERLALRRTFLLSPSDEGWKLSIHLPSNRLVTTLVIREDTLFWVDLPQLRQVHQVRYTSLTALSNDLKRLGFRSAN</sequence>
<dbReference type="Proteomes" id="UP000746535">
    <property type="component" value="Unassembled WGS sequence"/>
</dbReference>
<keyword evidence="3" id="KW-1185">Reference proteome</keyword>
<organism evidence="2 3">
    <name type="scientific">Pseudomonas quercus</name>
    <dbReference type="NCBI Taxonomy" id="2722792"/>
    <lineage>
        <taxon>Bacteria</taxon>
        <taxon>Pseudomonadati</taxon>
        <taxon>Pseudomonadota</taxon>
        <taxon>Gammaproteobacteria</taxon>
        <taxon>Pseudomonadales</taxon>
        <taxon>Pseudomonadaceae</taxon>
        <taxon>Pseudomonas</taxon>
    </lineage>
</organism>
<dbReference type="CDD" id="cd14729">
    <property type="entry name" value="RtxA-like"/>
    <property type="match status" value="1"/>
</dbReference>
<accession>A0ABX0YEM9</accession>
<evidence type="ECO:0000259" key="1">
    <source>
        <dbReference type="Pfam" id="PF20178"/>
    </source>
</evidence>
<dbReference type="SUPFAM" id="SSF159501">
    <property type="entry name" value="EreA/ChaN-like"/>
    <property type="match status" value="1"/>
</dbReference>
<proteinExistence type="predicted"/>
<dbReference type="Pfam" id="PF20178">
    <property type="entry name" value="ToxA_N"/>
    <property type="match status" value="1"/>
</dbReference>
<protein>
    <recommendedName>
        <fullName evidence="1">Dermonecrotic toxin N-terminal domain-containing protein</fullName>
    </recommendedName>
</protein>
<name>A0ABX0YEM9_9PSED</name>
<evidence type="ECO:0000313" key="2">
    <source>
        <dbReference type="EMBL" id="NJP01844.1"/>
    </source>
</evidence>
<dbReference type="Gene3D" id="3.40.50.11550">
    <property type="match status" value="1"/>
</dbReference>
<dbReference type="EMBL" id="JAAVJI010000007">
    <property type="protein sequence ID" value="NJP01844.1"/>
    <property type="molecule type" value="Genomic_DNA"/>
</dbReference>
<gene>
    <name evidence="2" type="ORF">HBH25_13395</name>
</gene>
<reference evidence="2 3" key="1">
    <citation type="submission" date="2020-03" db="EMBL/GenBank/DDBJ databases">
        <authorList>
            <person name="Wang L."/>
            <person name="He N."/>
            <person name="Li Y."/>
            <person name="Fang Y."/>
            <person name="Zhang F."/>
        </authorList>
    </citation>
    <scope>NUCLEOTIDE SEQUENCE [LARGE SCALE GENOMIC DNA]</scope>
    <source>
        <strain evidence="3">hsmgli-8</strain>
    </source>
</reference>
<feature type="domain" description="Dermonecrotic toxin N-terminal" evidence="1">
    <location>
        <begin position="24"/>
        <end position="284"/>
    </location>
</feature>
<dbReference type="RefSeq" id="WP_168084417.1">
    <property type="nucleotide sequence ID" value="NZ_JAAVJI010000007.1"/>
</dbReference>
<evidence type="ECO:0000313" key="3">
    <source>
        <dbReference type="Proteomes" id="UP000746535"/>
    </source>
</evidence>
<comment type="caution">
    <text evidence="2">The sequence shown here is derived from an EMBL/GenBank/DDBJ whole genome shotgun (WGS) entry which is preliminary data.</text>
</comment>
<dbReference type="InterPro" id="IPR046673">
    <property type="entry name" value="ToxA_N"/>
</dbReference>